<dbReference type="Gene3D" id="3.40.190.150">
    <property type="entry name" value="Bordetella uptake gene, domain 1"/>
    <property type="match status" value="1"/>
</dbReference>
<dbReference type="Proteomes" id="UP000005250">
    <property type="component" value="Chromosome"/>
</dbReference>
<dbReference type="Gene3D" id="3.40.190.10">
    <property type="entry name" value="Periplasmic binding protein-like II"/>
    <property type="match status" value="1"/>
</dbReference>
<dbReference type="eggNOG" id="COG3181">
    <property type="taxonomic scope" value="Bacteria"/>
</dbReference>
<dbReference type="CDD" id="cd07012">
    <property type="entry name" value="PBP2_Bug_TTT"/>
    <property type="match status" value="1"/>
</dbReference>
<dbReference type="KEGG" id="bper:BN118_3321"/>
<comment type="similarity">
    <text evidence="1">Belongs to the UPF0065 (bug) family.</text>
</comment>
<dbReference type="GeneID" id="69603418"/>
<evidence type="ECO:0000313" key="3">
    <source>
        <dbReference type="Proteomes" id="UP000005250"/>
    </source>
</evidence>
<dbReference type="EMBL" id="HE965805">
    <property type="protein sequence ID" value="CCJ64746.1"/>
    <property type="molecule type" value="Genomic_DNA"/>
</dbReference>
<protein>
    <recommendedName>
        <fullName evidence="4">Tripartite tricarboxylate transporter substrate binding protein</fullName>
    </recommendedName>
</protein>
<dbReference type="InterPro" id="IPR042100">
    <property type="entry name" value="Bug_dom1"/>
</dbReference>
<organism evidence="2 3">
    <name type="scientific">Bordetella pertussis (strain ATCC 9797 / DSM 5571 / CCUG 30873 / LMG 14455 / NCTC 10739 / 18323)</name>
    <dbReference type="NCBI Taxonomy" id="568706"/>
    <lineage>
        <taxon>Bacteria</taxon>
        <taxon>Pseudomonadati</taxon>
        <taxon>Pseudomonadota</taxon>
        <taxon>Betaproteobacteria</taxon>
        <taxon>Burkholderiales</taxon>
        <taxon>Alcaligenaceae</taxon>
        <taxon>Bordetella</taxon>
    </lineage>
</organism>
<proteinExistence type="inferred from homology"/>
<dbReference type="RefSeq" id="WP_010929742.1">
    <property type="nucleotide sequence ID" value="NC_018518.1"/>
</dbReference>
<accession>A0A0T7CST4</accession>
<dbReference type="PIRSF" id="PIRSF017082">
    <property type="entry name" value="YflP"/>
    <property type="match status" value="1"/>
</dbReference>
<dbReference type="SUPFAM" id="SSF53850">
    <property type="entry name" value="Periplasmic binding protein-like II"/>
    <property type="match status" value="1"/>
</dbReference>
<dbReference type="Pfam" id="PF03401">
    <property type="entry name" value="TctC"/>
    <property type="match status" value="1"/>
</dbReference>
<dbReference type="PANTHER" id="PTHR42928">
    <property type="entry name" value="TRICARBOXYLATE-BINDING PROTEIN"/>
    <property type="match status" value="1"/>
</dbReference>
<gene>
    <name evidence="2" type="ordered locus">BN118_3321</name>
</gene>
<reference evidence="2 3" key="1">
    <citation type="journal article" date="2012" name="BMC Genomics">
        <title>Comparative genomics of the classical Bordetella subspecies: the evolution and exchange of virulence-associated diversity amongst closely related pathogens.</title>
        <authorList>
            <person name="Park J."/>
            <person name="Zhang Y."/>
            <person name="Buboltz A.M."/>
            <person name="Zhang X."/>
            <person name="Schuster S.C."/>
            <person name="Ahuja U."/>
            <person name="Liu M."/>
            <person name="Miller J.F."/>
            <person name="Sebaihia M."/>
            <person name="Bentley S.D."/>
            <person name="Parkhill J."/>
            <person name="Harvill E.T."/>
        </authorList>
    </citation>
    <scope>NUCLEOTIDE SEQUENCE [LARGE SCALE GENOMIC DNA]</scope>
    <source>
        <strain evidence="3">ATCC 9797 / DSM 5571 / CCUG 30873 / LMG 14455 / NCTC 10739 / 18323</strain>
    </source>
</reference>
<dbReference type="PANTHER" id="PTHR42928:SF5">
    <property type="entry name" value="BLR1237 PROTEIN"/>
    <property type="match status" value="1"/>
</dbReference>
<sequence>MKPMPVHRAGAAGPDAVRRSLLAAIPGLMLGAVARAQPAAYPAHRVTLLVPYTAGTAADAVARFIAAKLTALWGTTVLVENKAGADGVVGTRAVLQAPADGHMVLFTGPPFLYNTEMLQTAPYVPLRDFQPVARVSSAMWLFAAGRQAPFANLAELIALDKRQGRAADIAVSGSAAMAVATALKNATGARLNIVPYTSTSQAITDAAAGHVDAVAAAIAGVAPLVRSGMLNALGVSGPTRSLAVPEIPTLAEAGAPGFGFVSWNAAFVRSGTPEAAIARLAEGMGAVAASAEFREFAREQGVEPAFMGPDAWPAEAADQQARWSGLLREAGLIKPKQG</sequence>
<evidence type="ECO:0008006" key="4">
    <source>
        <dbReference type="Google" id="ProtNLM"/>
    </source>
</evidence>
<dbReference type="InterPro" id="IPR005064">
    <property type="entry name" value="BUG"/>
</dbReference>
<evidence type="ECO:0000313" key="2">
    <source>
        <dbReference type="EMBL" id="CCJ64746.1"/>
    </source>
</evidence>
<dbReference type="HOGENOM" id="CLU_045683_1_2_4"/>
<evidence type="ECO:0000256" key="1">
    <source>
        <dbReference type="ARBA" id="ARBA00006987"/>
    </source>
</evidence>
<name>A0A0T7CST4_BORP1</name>
<keyword evidence="3" id="KW-1185">Reference proteome</keyword>
<dbReference type="AlphaFoldDB" id="A0A0T7CST4"/>